<evidence type="ECO:0000313" key="1">
    <source>
        <dbReference type="EMBL" id="CAA9291290.1"/>
    </source>
</evidence>
<protein>
    <submittedName>
        <fullName evidence="1">Periplasmic aromatic aldehyde oxidoreductase, iron-sulfur subunit YagT</fullName>
    </submittedName>
</protein>
<dbReference type="EMBL" id="CADCTJ010001266">
    <property type="protein sequence ID" value="CAA9291290.1"/>
    <property type="molecule type" value="Genomic_DNA"/>
</dbReference>
<reference evidence="1" key="1">
    <citation type="submission" date="2020-02" db="EMBL/GenBank/DDBJ databases">
        <authorList>
            <person name="Meier V. D."/>
        </authorList>
    </citation>
    <scope>NUCLEOTIDE SEQUENCE</scope>
    <source>
        <strain evidence="1">AVDCRST_MAG95</strain>
    </source>
</reference>
<feature type="non-terminal residue" evidence="1">
    <location>
        <position position="1"/>
    </location>
</feature>
<organism evidence="1">
    <name type="scientific">uncultured Adhaeribacter sp</name>
    <dbReference type="NCBI Taxonomy" id="448109"/>
    <lineage>
        <taxon>Bacteria</taxon>
        <taxon>Pseudomonadati</taxon>
        <taxon>Bacteroidota</taxon>
        <taxon>Cytophagia</taxon>
        <taxon>Cytophagales</taxon>
        <taxon>Hymenobacteraceae</taxon>
        <taxon>Adhaeribacter</taxon>
        <taxon>environmental samples</taxon>
    </lineage>
</organism>
<gene>
    <name evidence="1" type="ORF">AVDCRST_MAG95-4016</name>
</gene>
<dbReference type="AlphaFoldDB" id="A0A6J4JZI3"/>
<sequence length="36" mass="4237">AGTIERDDEWQYLPLWCLQPNHCCYPAGERRIPACM</sequence>
<accession>A0A6J4JZI3</accession>
<name>A0A6J4JZI3_9BACT</name>
<feature type="non-terminal residue" evidence="1">
    <location>
        <position position="36"/>
    </location>
</feature>
<proteinExistence type="predicted"/>